<evidence type="ECO:0000313" key="1">
    <source>
        <dbReference type="EMBL" id="CAI2375537.1"/>
    </source>
</evidence>
<comment type="caution">
    <text evidence="1">The sequence shown here is derived from an EMBL/GenBank/DDBJ whole genome shotgun (WGS) entry which is preliminary data.</text>
</comment>
<evidence type="ECO:0000313" key="2">
    <source>
        <dbReference type="Proteomes" id="UP001295684"/>
    </source>
</evidence>
<proteinExistence type="predicted"/>
<sequence length="219" mass="25581">MEDNEDEGFSIGIVDTFPLFPKSSRSVKSLHSVDRGKYRRSVGEEILKGDKYSERYHKLKKSRVPFLADEPQRANPLEYKHLRPVLDGKLKIPYCTKTEFDRRVHGEIAEKETRVKGIFSKYDTDPRNKLLQNLETIKAKHEEGTRVSKDFLNIYKDVEHHILYNKKPLKQFRDVNVKYYDDNKSNEVFTNTHAKGVIVPPGNPFYGGFPAYLRYPNND</sequence>
<dbReference type="EMBL" id="CAMPGE010017025">
    <property type="protein sequence ID" value="CAI2375537.1"/>
    <property type="molecule type" value="Genomic_DNA"/>
</dbReference>
<accession>A0AAD1XMS5</accession>
<dbReference type="AlphaFoldDB" id="A0AAD1XMS5"/>
<dbReference type="Proteomes" id="UP001295684">
    <property type="component" value="Unassembled WGS sequence"/>
</dbReference>
<protein>
    <submittedName>
        <fullName evidence="1">Uncharacterized protein</fullName>
    </submittedName>
</protein>
<reference evidence="1" key="1">
    <citation type="submission" date="2023-07" db="EMBL/GenBank/DDBJ databases">
        <authorList>
            <consortium name="AG Swart"/>
            <person name="Singh M."/>
            <person name="Singh A."/>
            <person name="Seah K."/>
            <person name="Emmerich C."/>
        </authorList>
    </citation>
    <scope>NUCLEOTIDE SEQUENCE</scope>
    <source>
        <strain evidence="1">DP1</strain>
    </source>
</reference>
<gene>
    <name evidence="1" type="ORF">ECRASSUSDP1_LOCUS16899</name>
</gene>
<keyword evidence="2" id="KW-1185">Reference proteome</keyword>
<organism evidence="1 2">
    <name type="scientific">Euplotes crassus</name>
    <dbReference type="NCBI Taxonomy" id="5936"/>
    <lineage>
        <taxon>Eukaryota</taxon>
        <taxon>Sar</taxon>
        <taxon>Alveolata</taxon>
        <taxon>Ciliophora</taxon>
        <taxon>Intramacronucleata</taxon>
        <taxon>Spirotrichea</taxon>
        <taxon>Hypotrichia</taxon>
        <taxon>Euplotida</taxon>
        <taxon>Euplotidae</taxon>
        <taxon>Moneuplotes</taxon>
    </lineage>
</organism>
<name>A0AAD1XMS5_EUPCR</name>